<feature type="signal peptide" evidence="5">
    <location>
        <begin position="1"/>
        <end position="27"/>
    </location>
</feature>
<keyword evidence="4" id="KW-0998">Cell outer membrane</keyword>
<dbReference type="InterPro" id="IPR001638">
    <property type="entry name" value="Solute-binding_3/MltF_N"/>
</dbReference>
<dbReference type="PANTHER" id="PTHR35936">
    <property type="entry name" value="MEMBRANE-BOUND LYTIC MUREIN TRANSGLYCOSYLASE F"/>
    <property type="match status" value="1"/>
</dbReference>
<accession>A0ABX0Y973</accession>
<gene>
    <name evidence="7" type="ORF">HBH25_03245</name>
</gene>
<dbReference type="SUPFAM" id="SSF53850">
    <property type="entry name" value="Periplasmic binding protein-like II"/>
    <property type="match status" value="1"/>
</dbReference>
<proteinExistence type="inferred from homology"/>
<organism evidence="7 8">
    <name type="scientific">Pseudomonas quercus</name>
    <dbReference type="NCBI Taxonomy" id="2722792"/>
    <lineage>
        <taxon>Bacteria</taxon>
        <taxon>Pseudomonadati</taxon>
        <taxon>Pseudomonadota</taxon>
        <taxon>Gammaproteobacteria</taxon>
        <taxon>Pseudomonadales</taxon>
        <taxon>Pseudomonadaceae</taxon>
        <taxon>Pseudomonas</taxon>
    </lineage>
</organism>
<protein>
    <submittedName>
        <fullName evidence="7">Transglycosylase SLT domain-containing protein</fullName>
    </submittedName>
</protein>
<evidence type="ECO:0000256" key="3">
    <source>
        <dbReference type="ARBA" id="ARBA00022729"/>
    </source>
</evidence>
<dbReference type="InterPro" id="IPR023346">
    <property type="entry name" value="Lysozyme-like_dom_sf"/>
</dbReference>
<keyword evidence="4" id="KW-0472">Membrane</keyword>
<dbReference type="Gene3D" id="1.10.530.10">
    <property type="match status" value="1"/>
</dbReference>
<evidence type="ECO:0000259" key="6">
    <source>
        <dbReference type="SMART" id="SM00062"/>
    </source>
</evidence>
<keyword evidence="3 5" id="KW-0732">Signal</keyword>
<dbReference type="InterPro" id="IPR008258">
    <property type="entry name" value="Transglycosylase_SLT_dom_1"/>
</dbReference>
<comment type="similarity">
    <text evidence="2">Belongs to the bacterial solute-binding protein 3 family.</text>
</comment>
<dbReference type="SUPFAM" id="SSF53955">
    <property type="entry name" value="Lysozyme-like"/>
    <property type="match status" value="1"/>
</dbReference>
<dbReference type="PANTHER" id="PTHR35936:SF32">
    <property type="entry name" value="MEMBRANE-BOUND LYTIC MUREIN TRANSGLYCOSYLASE F"/>
    <property type="match status" value="1"/>
</dbReference>
<sequence>MKGPAAGQGLTLATLALFVFTCTAALAEPRHAVPPARDLAQIRQAKVLRVVVNQSRNSSTTVAGEALGTEDQRLQAFEHYLNAQPGRHPQVRLKAVPRPKGQLLAALQRGEADLAAPGEALPTDTYGQAVEAATTVASTVLVLVQPRKHRAVARLDQLAGKHVVLVAGSAAQEAVKQANAQLAARHKAPMVVEWADPTLGVEDVLDMVSAGVYGLTLVEQPIAERWVKLMPDLRIERRVPFRAPTPMSWYVRQGAPQLSDSVRQFLGQYRAPVNQDKDLLDAWRGLYQTQYPLHRDDRERLETLRPVLQRNARQQGLDWLDLAALAYKESDLEPDARGGGGASGPLQITPAAARRVGVKSVAELDDNVKAAARYLALIRRNFFNAKGMDERERMAFVLAAYNMGPERVQRFRAQAKQRGLDPNRWFFQVERVAMENVGLAPVRYVNNVNKYYLAFDRARDSLERR</sequence>
<evidence type="ECO:0000256" key="4">
    <source>
        <dbReference type="ARBA" id="ARBA00023237"/>
    </source>
</evidence>
<comment type="subcellular location">
    <subcellularLocation>
        <location evidence="1">Cell outer membrane</location>
        <topology evidence="1">Peripheral membrane protein</topology>
    </subcellularLocation>
</comment>
<evidence type="ECO:0000313" key="7">
    <source>
        <dbReference type="EMBL" id="NJO99880.1"/>
    </source>
</evidence>
<dbReference type="EMBL" id="JAAVJI010000002">
    <property type="protein sequence ID" value="NJO99880.1"/>
    <property type="molecule type" value="Genomic_DNA"/>
</dbReference>
<name>A0ABX0Y973_9PSED</name>
<dbReference type="Pfam" id="PF01464">
    <property type="entry name" value="SLT"/>
    <property type="match status" value="1"/>
</dbReference>
<feature type="chain" id="PRO_5046678594" evidence="5">
    <location>
        <begin position="28"/>
        <end position="465"/>
    </location>
</feature>
<dbReference type="SMART" id="SM00062">
    <property type="entry name" value="PBPb"/>
    <property type="match status" value="1"/>
</dbReference>
<dbReference type="Proteomes" id="UP000746535">
    <property type="component" value="Unassembled WGS sequence"/>
</dbReference>
<keyword evidence="8" id="KW-1185">Reference proteome</keyword>
<dbReference type="RefSeq" id="WP_168081506.1">
    <property type="nucleotide sequence ID" value="NZ_JAAVJI010000002.1"/>
</dbReference>
<evidence type="ECO:0000313" key="8">
    <source>
        <dbReference type="Proteomes" id="UP000746535"/>
    </source>
</evidence>
<evidence type="ECO:0000256" key="5">
    <source>
        <dbReference type="SAM" id="SignalP"/>
    </source>
</evidence>
<evidence type="ECO:0000256" key="1">
    <source>
        <dbReference type="ARBA" id="ARBA00004339"/>
    </source>
</evidence>
<evidence type="ECO:0000256" key="2">
    <source>
        <dbReference type="ARBA" id="ARBA00010333"/>
    </source>
</evidence>
<reference evidence="7 8" key="1">
    <citation type="submission" date="2020-03" db="EMBL/GenBank/DDBJ databases">
        <authorList>
            <person name="Wang L."/>
            <person name="He N."/>
            <person name="Li Y."/>
            <person name="Fang Y."/>
            <person name="Zhang F."/>
        </authorList>
    </citation>
    <scope>NUCLEOTIDE SEQUENCE [LARGE SCALE GENOMIC DNA]</scope>
    <source>
        <strain evidence="8">hsmgli-8</strain>
    </source>
</reference>
<feature type="domain" description="Solute-binding protein family 3/N-terminal" evidence="6">
    <location>
        <begin position="47"/>
        <end position="287"/>
    </location>
</feature>
<comment type="caution">
    <text evidence="7">The sequence shown here is derived from an EMBL/GenBank/DDBJ whole genome shotgun (WGS) entry which is preliminary data.</text>
</comment>
<dbReference type="Gene3D" id="3.40.190.10">
    <property type="entry name" value="Periplasmic binding protein-like II"/>
    <property type="match status" value="2"/>
</dbReference>